<comment type="caution">
    <text evidence="5">The sequence shown here is derived from an EMBL/GenBank/DDBJ whole genome shotgun (WGS) entry which is preliminary data.</text>
</comment>
<gene>
    <name evidence="5" type="ORF">B5E91_11065</name>
</gene>
<sequence length="288" mass="33341">MEYAIEINNLSKKYHDFTLDKISFSIAKGTVVGLIGENGAGKSTLINSILGIIDANYSSLKYFGKEYKDNEKEIKEDLAVIFDTTHFNLEFTPKFIGLILEKTYKNWDNDIYCQYLKRFNLPLKKKLKTFSRGMKMKLEFAIAFSHHAKLLILDEATSGLDPIIREEILEIIREFTEEENHTVLISSHITSDLDKISDYIAYIHEGKLLFFKPYDKIIEDYGIINGNKDTLETLNEDDVIAYIKKPYSYSILVNNRYAIQKIIPDLEIIRPTIEEIMLFYAKGVNKKC</sequence>
<keyword evidence="3" id="KW-0067">ATP-binding</keyword>
<evidence type="ECO:0000256" key="1">
    <source>
        <dbReference type="ARBA" id="ARBA00022448"/>
    </source>
</evidence>
<evidence type="ECO:0000256" key="2">
    <source>
        <dbReference type="ARBA" id="ARBA00022741"/>
    </source>
</evidence>
<dbReference type="PROSITE" id="PS50893">
    <property type="entry name" value="ABC_TRANSPORTER_2"/>
    <property type="match status" value="1"/>
</dbReference>
<dbReference type="InterPro" id="IPR051782">
    <property type="entry name" value="ABC_Transporter_VariousFunc"/>
</dbReference>
<dbReference type="InterPro" id="IPR027417">
    <property type="entry name" value="P-loop_NTPase"/>
</dbReference>
<dbReference type="EMBL" id="NFLB01000013">
    <property type="protein sequence ID" value="OUQ04234.1"/>
    <property type="molecule type" value="Genomic_DNA"/>
</dbReference>
<evidence type="ECO:0000313" key="5">
    <source>
        <dbReference type="EMBL" id="OUQ04234.1"/>
    </source>
</evidence>
<name>A0A1Y4EI56_9FIRM</name>
<keyword evidence="2" id="KW-0547">Nucleotide-binding</keyword>
<feature type="domain" description="ABC transporter" evidence="4">
    <location>
        <begin position="5"/>
        <end position="230"/>
    </location>
</feature>
<dbReference type="Pfam" id="PF00005">
    <property type="entry name" value="ABC_tran"/>
    <property type="match status" value="1"/>
</dbReference>
<dbReference type="Proteomes" id="UP000196258">
    <property type="component" value="Unassembled WGS sequence"/>
</dbReference>
<dbReference type="CDD" id="cd03230">
    <property type="entry name" value="ABC_DR_subfamily_A"/>
    <property type="match status" value="1"/>
</dbReference>
<dbReference type="SUPFAM" id="SSF52540">
    <property type="entry name" value="P-loop containing nucleoside triphosphate hydrolases"/>
    <property type="match status" value="1"/>
</dbReference>
<dbReference type="GO" id="GO:0016887">
    <property type="term" value="F:ATP hydrolysis activity"/>
    <property type="evidence" value="ECO:0007669"/>
    <property type="project" value="InterPro"/>
</dbReference>
<evidence type="ECO:0000313" key="6">
    <source>
        <dbReference type="Proteomes" id="UP000196258"/>
    </source>
</evidence>
<evidence type="ECO:0000259" key="4">
    <source>
        <dbReference type="PROSITE" id="PS50893"/>
    </source>
</evidence>
<dbReference type="Gene3D" id="3.40.50.300">
    <property type="entry name" value="P-loop containing nucleotide triphosphate hydrolases"/>
    <property type="match status" value="1"/>
</dbReference>
<evidence type="ECO:0000256" key="3">
    <source>
        <dbReference type="ARBA" id="ARBA00022840"/>
    </source>
</evidence>
<dbReference type="GO" id="GO:0005524">
    <property type="term" value="F:ATP binding"/>
    <property type="evidence" value="ECO:0007669"/>
    <property type="project" value="UniProtKB-KW"/>
</dbReference>
<proteinExistence type="predicted"/>
<reference evidence="6" key="1">
    <citation type="submission" date="2017-04" db="EMBL/GenBank/DDBJ databases">
        <title>Function of individual gut microbiota members based on whole genome sequencing of pure cultures obtained from chicken caecum.</title>
        <authorList>
            <person name="Medvecky M."/>
            <person name="Cejkova D."/>
            <person name="Polansky O."/>
            <person name="Karasova D."/>
            <person name="Kubasova T."/>
            <person name="Cizek A."/>
            <person name="Rychlik I."/>
        </authorList>
    </citation>
    <scope>NUCLEOTIDE SEQUENCE [LARGE SCALE GENOMIC DNA]</scope>
    <source>
        <strain evidence="6">An149</strain>
    </source>
</reference>
<organism evidence="5 6">
    <name type="scientific">Thomasclavelia spiroformis</name>
    <dbReference type="NCBI Taxonomy" id="29348"/>
    <lineage>
        <taxon>Bacteria</taxon>
        <taxon>Bacillati</taxon>
        <taxon>Bacillota</taxon>
        <taxon>Erysipelotrichia</taxon>
        <taxon>Erysipelotrichales</taxon>
        <taxon>Coprobacillaceae</taxon>
        <taxon>Thomasclavelia</taxon>
    </lineage>
</organism>
<dbReference type="PANTHER" id="PTHR42939:SF3">
    <property type="entry name" value="ABC TRANSPORTER ATP-BINDING COMPONENT"/>
    <property type="match status" value="1"/>
</dbReference>
<dbReference type="RefSeq" id="WP_087257580.1">
    <property type="nucleotide sequence ID" value="NZ_CAJKXS010000050.1"/>
</dbReference>
<accession>A0A1Y4EI56</accession>
<dbReference type="PANTHER" id="PTHR42939">
    <property type="entry name" value="ABC TRANSPORTER ATP-BINDING PROTEIN ALBC-RELATED"/>
    <property type="match status" value="1"/>
</dbReference>
<dbReference type="InterPro" id="IPR003439">
    <property type="entry name" value="ABC_transporter-like_ATP-bd"/>
</dbReference>
<dbReference type="AlphaFoldDB" id="A0A1Y4EI56"/>
<dbReference type="InterPro" id="IPR003593">
    <property type="entry name" value="AAA+_ATPase"/>
</dbReference>
<keyword evidence="1" id="KW-0813">Transport</keyword>
<protein>
    <submittedName>
        <fullName evidence="5">ABC transporter</fullName>
    </submittedName>
</protein>
<dbReference type="SMART" id="SM00382">
    <property type="entry name" value="AAA"/>
    <property type="match status" value="1"/>
</dbReference>